<dbReference type="PANTHER" id="PTHR12595">
    <property type="entry name" value="POS9-ACTIVATING FACTOR FAP7-RELATED"/>
    <property type="match status" value="1"/>
</dbReference>
<keyword evidence="9" id="KW-1185">Reference proteome</keyword>
<dbReference type="GO" id="GO:0000462">
    <property type="term" value="P:maturation of SSU-rRNA from tricistronic rRNA transcript (SSU-rRNA, 5.8S rRNA, LSU-rRNA)"/>
    <property type="evidence" value="ECO:0007669"/>
    <property type="project" value="EnsemblFungi"/>
</dbReference>
<comment type="caution">
    <text evidence="8">The sequence shown here is derived from an EMBL/GenBank/DDBJ whole genome shotgun (WGS) entry which is preliminary data.</text>
</comment>
<keyword evidence="7" id="KW-0963">Cytoplasm</keyword>
<dbReference type="InterPro" id="IPR027417">
    <property type="entry name" value="P-loop_NTPase"/>
</dbReference>
<dbReference type="GO" id="GO:0004017">
    <property type="term" value="F:AMP kinase activity"/>
    <property type="evidence" value="ECO:0007669"/>
    <property type="project" value="UniProtKB-UniRule"/>
</dbReference>
<comment type="function">
    <text evidence="7">Broad-specificity nucleoside monophosphate (NMP) kinase that catalyzes the reversible transfer of the terminal phosphate group between nucleoside triphosphates and monophosphates. Has also ATPase activity. Involved in the late cytoplasmic maturation steps of the 40S ribosomal particles, specifically 18S rRNA maturation. While NMP activity is not required for ribosome maturation, ATPase activity is. Associates transiently with small ribosomal subunit protein uS11. ATP hydrolysis breaks the interaction with uS11. May temporarily remove uS11 from the ribosome to enable a conformational change of the ribosomal RNA that is needed for the final maturation step of the small ribosomal subunit. Its NMP activity may have a role in nuclear energy homeostasis.</text>
</comment>
<dbReference type="SUPFAM" id="SSF52540">
    <property type="entry name" value="P-loop containing nucleoside triphosphate hydrolases"/>
    <property type="match status" value="1"/>
</dbReference>
<evidence type="ECO:0000313" key="9">
    <source>
        <dbReference type="Proteomes" id="UP000031056"/>
    </source>
</evidence>
<comment type="subcellular location">
    <subcellularLocation>
        <location evidence="7">Cytoplasm</location>
    </subcellularLocation>
    <subcellularLocation>
        <location evidence="7">Nucleus</location>
    </subcellularLocation>
</comment>
<feature type="binding site" evidence="7">
    <location>
        <position position="12"/>
    </location>
    <ligand>
        <name>ATP</name>
        <dbReference type="ChEBI" id="CHEBI:30616"/>
    </ligand>
</feature>
<feature type="binding site" evidence="7">
    <location>
        <position position="13"/>
    </location>
    <ligand>
        <name>ATP</name>
        <dbReference type="ChEBI" id="CHEBI:30616"/>
    </ligand>
</feature>
<dbReference type="AlphaFoldDB" id="A0A0B2UL21"/>
<dbReference type="Gene3D" id="3.40.50.300">
    <property type="entry name" value="P-loop containing nucleotide triphosphate hydrolases"/>
    <property type="match status" value="1"/>
</dbReference>
<dbReference type="GO" id="GO:0034599">
    <property type="term" value="P:cellular response to oxidative stress"/>
    <property type="evidence" value="ECO:0007669"/>
    <property type="project" value="EnsemblFungi"/>
</dbReference>
<dbReference type="GeneID" id="26261740"/>
<keyword evidence="4 7" id="KW-0547">Nucleotide-binding</keyword>
<dbReference type="HAMAP" id="MF_00039">
    <property type="entry name" value="Adenylate_kinase_AK6"/>
    <property type="match status" value="1"/>
</dbReference>
<name>A0A0B2UL21_9MICR</name>
<keyword evidence="5 7" id="KW-0418">Kinase</keyword>
<dbReference type="Pfam" id="PF13238">
    <property type="entry name" value="AAA_18"/>
    <property type="match status" value="1"/>
</dbReference>
<dbReference type="PANTHER" id="PTHR12595:SF0">
    <property type="entry name" value="ADENYLATE KINASE ISOENZYME 6"/>
    <property type="match status" value="1"/>
</dbReference>
<keyword evidence="2 7" id="KW-0698">rRNA processing</keyword>
<comment type="similarity">
    <text evidence="7">Belongs to the adenylate kinase family. AK6 subfamily.</text>
</comment>
<dbReference type="VEuPathDB" id="MicrosporidiaDB:M896_050870"/>
<dbReference type="STRING" id="1354746.A0A0B2UL21"/>
<keyword evidence="7" id="KW-0539">Nucleus</keyword>
<dbReference type="InterPro" id="IPR020618">
    <property type="entry name" value="Adenyl_kinase_AK6"/>
</dbReference>
<protein>
    <recommendedName>
        <fullName evidence="7">Adenylate kinase isoenzyme 6 homolog</fullName>
        <shortName evidence="7">AK6</shortName>
        <ecNumber evidence="7">2.7.4.3</ecNumber>
    </recommendedName>
    <alternativeName>
        <fullName evidence="7">Dual activity adenylate kinase/ATPase</fullName>
        <shortName evidence="7">AK/ATPase</shortName>
    </alternativeName>
</protein>
<accession>A0A0B2UL21</accession>
<dbReference type="PRINTS" id="PR00449">
    <property type="entry name" value="RASTRNSFRMNG"/>
</dbReference>
<dbReference type="GO" id="GO:0005524">
    <property type="term" value="F:ATP binding"/>
    <property type="evidence" value="ECO:0007669"/>
    <property type="project" value="UniProtKB-KW"/>
</dbReference>
<keyword evidence="6 7" id="KW-0067">ATP-binding</keyword>
<proteinExistence type="inferred from homology"/>
<comment type="subunit">
    <text evidence="7">Interacts with small ribosomal subunit protein uS11. Not a structural component of 43S pre-ribosomes, but transiently interacts with them by binding to uS11.</text>
</comment>
<dbReference type="RefSeq" id="XP_014563722.1">
    <property type="nucleotide sequence ID" value="XM_014708236.1"/>
</dbReference>
<dbReference type="Proteomes" id="UP000031056">
    <property type="component" value="Unassembled WGS sequence"/>
</dbReference>
<dbReference type="OrthoDB" id="10251185at2759"/>
<organism evidence="8 9">
    <name type="scientific">Ordospora colligata OC4</name>
    <dbReference type="NCBI Taxonomy" id="1354746"/>
    <lineage>
        <taxon>Eukaryota</taxon>
        <taxon>Fungi</taxon>
        <taxon>Fungi incertae sedis</taxon>
        <taxon>Microsporidia</taxon>
        <taxon>Ordosporidae</taxon>
        <taxon>Ordospora</taxon>
    </lineage>
</organism>
<evidence type="ECO:0000256" key="7">
    <source>
        <dbReference type="HAMAP-Rule" id="MF_03173"/>
    </source>
</evidence>
<comment type="catalytic activity">
    <reaction evidence="7">
        <text>AMP + ATP = 2 ADP</text>
        <dbReference type="Rhea" id="RHEA:12973"/>
        <dbReference type="ChEBI" id="CHEBI:30616"/>
        <dbReference type="ChEBI" id="CHEBI:456215"/>
        <dbReference type="ChEBI" id="CHEBI:456216"/>
        <dbReference type="EC" id="2.7.4.3"/>
    </reaction>
</comment>
<evidence type="ECO:0000256" key="2">
    <source>
        <dbReference type="ARBA" id="ARBA00022552"/>
    </source>
</evidence>
<keyword evidence="1 7" id="KW-0690">Ribosome biogenesis</keyword>
<comment type="catalytic activity">
    <reaction evidence="7">
        <text>ATP + H2O = ADP + phosphate + H(+)</text>
        <dbReference type="Rhea" id="RHEA:13065"/>
        <dbReference type="ChEBI" id="CHEBI:15377"/>
        <dbReference type="ChEBI" id="CHEBI:15378"/>
        <dbReference type="ChEBI" id="CHEBI:30616"/>
        <dbReference type="ChEBI" id="CHEBI:43474"/>
        <dbReference type="ChEBI" id="CHEBI:456216"/>
    </reaction>
</comment>
<evidence type="ECO:0000256" key="3">
    <source>
        <dbReference type="ARBA" id="ARBA00022679"/>
    </source>
</evidence>
<feature type="binding site" evidence="7">
    <location>
        <position position="10"/>
    </location>
    <ligand>
        <name>ATP</name>
        <dbReference type="ChEBI" id="CHEBI:30616"/>
    </ligand>
</feature>
<feature type="binding site" evidence="7">
    <location>
        <position position="14"/>
    </location>
    <ligand>
        <name>ATP</name>
        <dbReference type="ChEBI" id="CHEBI:30616"/>
    </ligand>
</feature>
<feature type="region of interest" description="LID" evidence="7">
    <location>
        <begin position="106"/>
        <end position="116"/>
    </location>
</feature>
<dbReference type="GO" id="GO:0005737">
    <property type="term" value="C:cytoplasm"/>
    <property type="evidence" value="ECO:0007669"/>
    <property type="project" value="UniProtKB-SubCell"/>
</dbReference>
<keyword evidence="3 7" id="KW-0808">Transferase</keyword>
<feature type="binding site" evidence="7">
    <location>
        <position position="107"/>
    </location>
    <ligand>
        <name>ATP</name>
        <dbReference type="ChEBI" id="CHEBI:30616"/>
    </ligand>
</feature>
<dbReference type="InParanoid" id="A0A0B2UL21"/>
<dbReference type="GO" id="GO:0005634">
    <property type="term" value="C:nucleus"/>
    <property type="evidence" value="ECO:0007669"/>
    <property type="project" value="UniProtKB-SubCell"/>
</dbReference>
<gene>
    <name evidence="8" type="ORF">M896_050870</name>
</gene>
<dbReference type="EC" id="2.7.4.3" evidence="7"/>
<reference evidence="8 9" key="1">
    <citation type="journal article" date="2014" name="MBio">
        <title>The Ordospora colligata genome; evolution of extreme reduction in microsporidia and host-to-parasite horizontal gene transfer.</title>
        <authorList>
            <person name="Pombert J.-F."/>
            <person name="Haag K.L."/>
            <person name="Beidas S."/>
            <person name="Ebert D."/>
            <person name="Keeling P.J."/>
        </authorList>
    </citation>
    <scope>NUCLEOTIDE SEQUENCE [LARGE SCALE GENOMIC DNA]</scope>
    <source>
        <strain evidence="8 9">OC4</strain>
    </source>
</reference>
<evidence type="ECO:0000256" key="4">
    <source>
        <dbReference type="ARBA" id="ARBA00022741"/>
    </source>
</evidence>
<evidence type="ECO:0000313" key="8">
    <source>
        <dbReference type="EMBL" id="KHN69680.1"/>
    </source>
</evidence>
<sequence length="167" mass="19220">MKILVTGTPGVGKTTFCTRVSEVFGIKHIDVSKYIEENKLYDEYSEEYKSFVFDDQKVRNALLLDLCETDSYIVDTHCCEVASTLDFDMIFVLTLPIEILYKRLKDRGYDESKIKENVECEIFGISKEDAECLFDVEMHVVGSEHEEMSVDDAFKVIKSKIKSLNNK</sequence>
<evidence type="ECO:0000256" key="5">
    <source>
        <dbReference type="ARBA" id="ARBA00022777"/>
    </source>
</evidence>
<evidence type="ECO:0000256" key="6">
    <source>
        <dbReference type="ARBA" id="ARBA00022840"/>
    </source>
</evidence>
<dbReference type="EMBL" id="JOKQ01000005">
    <property type="protein sequence ID" value="KHN69680.1"/>
    <property type="molecule type" value="Genomic_DNA"/>
</dbReference>
<comment type="caution">
    <text evidence="7">Lacks conserved residue(s) required for the propagation of feature annotation.</text>
</comment>
<dbReference type="GO" id="GO:0016887">
    <property type="term" value="F:ATP hydrolysis activity"/>
    <property type="evidence" value="ECO:0007669"/>
    <property type="project" value="UniProtKB-UniRule"/>
</dbReference>
<dbReference type="HOGENOM" id="CLU_079096_1_0_1"/>
<dbReference type="FunCoup" id="A0A0B2UL21">
    <property type="interactions" value="201"/>
</dbReference>
<feature type="region of interest" description="NMPbind" evidence="7">
    <location>
        <begin position="30"/>
        <end position="53"/>
    </location>
</feature>
<feature type="binding site" evidence="7">
    <location>
        <position position="15"/>
    </location>
    <ligand>
        <name>ATP</name>
        <dbReference type="ChEBI" id="CHEBI:30616"/>
    </ligand>
</feature>
<evidence type="ECO:0000256" key="1">
    <source>
        <dbReference type="ARBA" id="ARBA00022517"/>
    </source>
</evidence>